<reference evidence="18 19" key="1">
    <citation type="submission" date="2019-02" db="EMBL/GenBank/DDBJ databases">
        <title>Genome of a new Bacteroidetes strain.</title>
        <authorList>
            <person name="Pitt A."/>
        </authorList>
    </citation>
    <scope>NUCLEOTIDE SEQUENCE [LARGE SCALE GENOMIC DNA]</scope>
    <source>
        <strain evidence="18 19">103A-SOEBACH</strain>
    </source>
</reference>
<feature type="binding site" evidence="15">
    <location>
        <position position="114"/>
    </location>
    <ligand>
        <name>S-adenosyl-L-methionine</name>
        <dbReference type="ChEBI" id="CHEBI:59789"/>
        <label>1</label>
    </ligand>
</feature>
<feature type="binding site" evidence="15">
    <location>
        <position position="245"/>
    </location>
    <ligand>
        <name>S-adenosyl-L-methionine</name>
        <dbReference type="ChEBI" id="CHEBI:59789"/>
        <label>2</label>
    </ligand>
</feature>
<dbReference type="NCBIfam" id="TIGR00538">
    <property type="entry name" value="hemN"/>
    <property type="match status" value="1"/>
</dbReference>
<dbReference type="InterPro" id="IPR004558">
    <property type="entry name" value="Coprogen_oxidase_HemN"/>
</dbReference>
<evidence type="ECO:0000256" key="10">
    <source>
        <dbReference type="ARBA" id="ARBA00023004"/>
    </source>
</evidence>
<organism evidence="18 19">
    <name type="scientific">Aquirufa antheringensis</name>
    <dbReference type="NCBI Taxonomy" id="2516559"/>
    <lineage>
        <taxon>Bacteria</taxon>
        <taxon>Pseudomonadati</taxon>
        <taxon>Bacteroidota</taxon>
        <taxon>Cytophagia</taxon>
        <taxon>Cytophagales</taxon>
        <taxon>Flectobacillaceae</taxon>
        <taxon>Aquirufa</taxon>
    </lineage>
</organism>
<evidence type="ECO:0000313" key="19">
    <source>
        <dbReference type="Proteomes" id="UP000293583"/>
    </source>
</evidence>
<dbReference type="SMART" id="SM00729">
    <property type="entry name" value="Elp3"/>
    <property type="match status" value="1"/>
</dbReference>
<evidence type="ECO:0000256" key="8">
    <source>
        <dbReference type="ARBA" id="ARBA00022723"/>
    </source>
</evidence>
<evidence type="ECO:0000256" key="2">
    <source>
        <dbReference type="ARBA" id="ARBA00004785"/>
    </source>
</evidence>
<dbReference type="Proteomes" id="UP000293583">
    <property type="component" value="Unassembled WGS sequence"/>
</dbReference>
<feature type="binding site" evidence="15">
    <location>
        <begin position="115"/>
        <end position="116"/>
    </location>
    <ligand>
        <name>S-adenosyl-L-methionine</name>
        <dbReference type="ChEBI" id="CHEBI:59789"/>
        <label>2</label>
    </ligand>
</feature>
<feature type="binding site" evidence="15">
    <location>
        <position position="147"/>
    </location>
    <ligand>
        <name>S-adenosyl-L-methionine</name>
        <dbReference type="ChEBI" id="CHEBI:59789"/>
        <label>1</label>
    </ligand>
</feature>
<dbReference type="Pfam" id="PF04055">
    <property type="entry name" value="Radical_SAM"/>
    <property type="match status" value="1"/>
</dbReference>
<dbReference type="UniPathway" id="UPA00251">
    <property type="reaction ID" value="UER00323"/>
</dbReference>
<dbReference type="GO" id="GO:0051539">
    <property type="term" value="F:4 iron, 4 sulfur cluster binding"/>
    <property type="evidence" value="ECO:0007669"/>
    <property type="project" value="UniProtKB-KW"/>
</dbReference>
<evidence type="ECO:0000256" key="12">
    <source>
        <dbReference type="ARBA" id="ARBA00023244"/>
    </source>
</evidence>
<dbReference type="PANTHER" id="PTHR13932">
    <property type="entry name" value="COPROPORPHYRINIGEN III OXIDASE"/>
    <property type="match status" value="1"/>
</dbReference>
<accession>A0A4Q9BH02</accession>
<dbReference type="GO" id="GO:0006782">
    <property type="term" value="P:protoporphyrinogen IX biosynthetic process"/>
    <property type="evidence" value="ECO:0007669"/>
    <property type="project" value="UniProtKB-UniPathway"/>
</dbReference>
<dbReference type="InterPro" id="IPR013785">
    <property type="entry name" value="Aldolase_TIM"/>
</dbReference>
<evidence type="ECO:0000256" key="1">
    <source>
        <dbReference type="ARBA" id="ARBA00004496"/>
    </source>
</evidence>
<proteinExistence type="inferred from homology"/>
<feature type="binding site" evidence="15">
    <location>
        <position position="57"/>
    </location>
    <ligand>
        <name>S-adenosyl-L-methionine</name>
        <dbReference type="ChEBI" id="CHEBI:59789"/>
        <label>1</label>
    </ligand>
</feature>
<sequence>MQPVSLDLLNKYNVAIPRYTSYPTVPFWDETIDSEHWERMFVRRFEESNEQEGISVYIHLPFCEKLCTFCGCNKRITTNHSVEEEYIDVLLQEWNLYRKSMSSKPVIRELHIGGGTPTFFSPQNLQRMLQGILADSVVPKIHEFGFEGHPNNTTREHLQTLFELGFNRVSFGMQDSNPQVQEVINRVQPLENVRQVVEWAREIGYESVNLDLVYGLPLQTLPRIEKTIQDAISMRPDRIAFYSYAHVPWTSKAQRLFDENDLPEASAKMQLYQKGKELFRAAGYTDIGMDHFALPSDLMVKAHNKGTLHRNFMGYTVQQTGLLLGLGVSSISDIYYGFAQNKKTIQEYYQQIHAGELAVFKGYFLSQMDQKMRQYILDIACQGKTHFHKEDLEVLRPYTFHELDELAIDDLVTWGEHGVIVTDLGKHFIRNICKAFDLKLLATAEAAPQFSRGV</sequence>
<dbReference type="GO" id="GO:0046872">
    <property type="term" value="F:metal ion binding"/>
    <property type="evidence" value="ECO:0007669"/>
    <property type="project" value="UniProtKB-KW"/>
</dbReference>
<keyword evidence="6 14" id="KW-0963">Cytoplasm</keyword>
<keyword evidence="19" id="KW-1185">Reference proteome</keyword>
<feature type="binding site" evidence="15">
    <location>
        <begin position="69"/>
        <end position="71"/>
    </location>
    <ligand>
        <name>S-adenosyl-L-methionine</name>
        <dbReference type="ChEBI" id="CHEBI:59789"/>
        <label>2</label>
    </ligand>
</feature>
<dbReference type="EMBL" id="SEWY01000001">
    <property type="protein sequence ID" value="TBH75326.1"/>
    <property type="molecule type" value="Genomic_DNA"/>
</dbReference>
<dbReference type="PROSITE" id="PS51918">
    <property type="entry name" value="RADICAL_SAM"/>
    <property type="match status" value="1"/>
</dbReference>
<feature type="binding site" evidence="15">
    <location>
        <position position="174"/>
    </location>
    <ligand>
        <name>S-adenosyl-L-methionine</name>
        <dbReference type="ChEBI" id="CHEBI:59789"/>
        <label>2</label>
    </ligand>
</feature>
<dbReference type="SFLD" id="SFLDG01065">
    <property type="entry name" value="anaerobic_coproporphyrinogen-I"/>
    <property type="match status" value="1"/>
</dbReference>
<evidence type="ECO:0000256" key="14">
    <source>
        <dbReference type="PIRNR" id="PIRNR000167"/>
    </source>
</evidence>
<evidence type="ECO:0000256" key="4">
    <source>
        <dbReference type="ARBA" id="ARBA00011245"/>
    </source>
</evidence>
<comment type="cofactor">
    <cofactor evidence="14 16">
        <name>[4Fe-4S] cluster</name>
        <dbReference type="ChEBI" id="CHEBI:49883"/>
    </cofactor>
    <text evidence="14 16">Binds 1 [4Fe-4S] cluster. The cluster is coordinated with 3 cysteines and an exchangeable S-adenosyl-L-methionine.</text>
</comment>
<dbReference type="AlphaFoldDB" id="A0A4Q9BH02"/>
<evidence type="ECO:0000256" key="15">
    <source>
        <dbReference type="PIRSR" id="PIRSR000167-1"/>
    </source>
</evidence>
<feature type="domain" description="Radical SAM core" evidence="17">
    <location>
        <begin position="48"/>
        <end position="285"/>
    </location>
</feature>
<comment type="subcellular location">
    <subcellularLocation>
        <location evidence="1 14">Cytoplasm</location>
    </subcellularLocation>
</comment>
<dbReference type="InterPro" id="IPR034505">
    <property type="entry name" value="Coproporphyrinogen-III_oxidase"/>
</dbReference>
<dbReference type="PANTHER" id="PTHR13932:SF6">
    <property type="entry name" value="OXYGEN-INDEPENDENT COPROPORPHYRINOGEN III OXIDASE"/>
    <property type="match status" value="1"/>
</dbReference>
<dbReference type="OrthoDB" id="9808022at2"/>
<feature type="binding site" evidence="16">
    <location>
        <position position="67"/>
    </location>
    <ligand>
        <name>[4Fe-4S] cluster</name>
        <dbReference type="ChEBI" id="CHEBI:49883"/>
        <note>4Fe-4S-S-AdoMet</note>
    </ligand>
</feature>
<keyword evidence="12 14" id="KW-0627">Porphyrin biosynthesis</keyword>
<dbReference type="Gene3D" id="3.20.20.70">
    <property type="entry name" value="Aldolase class I"/>
    <property type="match status" value="1"/>
</dbReference>
<evidence type="ECO:0000256" key="5">
    <source>
        <dbReference type="ARBA" id="ARBA00022485"/>
    </source>
</evidence>
<keyword evidence="5 14" id="KW-0004">4Fe-4S</keyword>
<feature type="binding site" evidence="16">
    <location>
        <position position="70"/>
    </location>
    <ligand>
        <name>[4Fe-4S] cluster</name>
        <dbReference type="ChEBI" id="CHEBI:49883"/>
        <note>4Fe-4S-S-AdoMet</note>
    </ligand>
</feature>
<dbReference type="EC" id="1.3.98.3" evidence="14"/>
<evidence type="ECO:0000256" key="11">
    <source>
        <dbReference type="ARBA" id="ARBA00023014"/>
    </source>
</evidence>
<gene>
    <name evidence="18" type="primary">hemN</name>
    <name evidence="18" type="ORF">EWU20_01750</name>
</gene>
<dbReference type="GO" id="GO:0004109">
    <property type="term" value="F:coproporphyrinogen oxidase activity"/>
    <property type="evidence" value="ECO:0007669"/>
    <property type="project" value="InterPro"/>
</dbReference>
<protein>
    <recommendedName>
        <fullName evidence="14">Coproporphyrinogen-III oxidase</fullName>
        <ecNumber evidence="14">1.3.98.3</ecNumber>
    </recommendedName>
</protein>
<evidence type="ECO:0000256" key="6">
    <source>
        <dbReference type="ARBA" id="ARBA00022490"/>
    </source>
</evidence>
<dbReference type="PIRSF" id="PIRSF000167">
    <property type="entry name" value="HemN"/>
    <property type="match status" value="1"/>
</dbReference>
<comment type="similarity">
    <text evidence="3 14">Belongs to the anaerobic coproporphyrinogen-III oxidase family.</text>
</comment>
<dbReference type="SFLD" id="SFLDS00029">
    <property type="entry name" value="Radical_SAM"/>
    <property type="match status" value="1"/>
</dbReference>
<evidence type="ECO:0000256" key="9">
    <source>
        <dbReference type="ARBA" id="ARBA00023002"/>
    </source>
</evidence>
<dbReference type="GO" id="GO:0005737">
    <property type="term" value="C:cytoplasm"/>
    <property type="evidence" value="ECO:0007669"/>
    <property type="project" value="UniProtKB-SubCell"/>
</dbReference>
<feature type="binding site" evidence="15">
    <location>
        <position position="331"/>
    </location>
    <ligand>
        <name>S-adenosyl-L-methionine</name>
        <dbReference type="ChEBI" id="CHEBI:59789"/>
        <label>1</label>
    </ligand>
</feature>
<dbReference type="RefSeq" id="WP_130922497.1">
    <property type="nucleotide sequence ID" value="NZ_JAANOM010000002.1"/>
</dbReference>
<evidence type="ECO:0000256" key="3">
    <source>
        <dbReference type="ARBA" id="ARBA00005493"/>
    </source>
</evidence>
<dbReference type="Gene3D" id="1.10.10.920">
    <property type="match status" value="1"/>
</dbReference>
<keyword evidence="9 14" id="KW-0560">Oxidoreductase</keyword>
<keyword evidence="10 14" id="KW-0408">Iron</keyword>
<evidence type="ECO:0000256" key="13">
    <source>
        <dbReference type="ARBA" id="ARBA00048321"/>
    </source>
</evidence>
<comment type="pathway">
    <text evidence="2 14">Porphyrin-containing compound metabolism; protoporphyrin-IX biosynthesis; protoporphyrinogen-IX from coproporphyrinogen-III (AdoMet route): step 1/1.</text>
</comment>
<keyword evidence="8 14" id="KW-0479">Metal-binding</keyword>
<dbReference type="CDD" id="cd01335">
    <property type="entry name" value="Radical_SAM"/>
    <property type="match status" value="1"/>
</dbReference>
<feature type="binding site" evidence="15">
    <location>
        <position position="186"/>
    </location>
    <ligand>
        <name>S-adenosyl-L-methionine</name>
        <dbReference type="ChEBI" id="CHEBI:59789"/>
        <label>2</label>
    </ligand>
</feature>
<dbReference type="SUPFAM" id="SSF102114">
    <property type="entry name" value="Radical SAM enzymes"/>
    <property type="match status" value="1"/>
</dbReference>
<evidence type="ECO:0000256" key="16">
    <source>
        <dbReference type="PIRSR" id="PIRSR000167-2"/>
    </source>
</evidence>
<dbReference type="InterPro" id="IPR007197">
    <property type="entry name" value="rSAM"/>
</dbReference>
<evidence type="ECO:0000259" key="17">
    <source>
        <dbReference type="PROSITE" id="PS51918"/>
    </source>
</evidence>
<keyword evidence="11 14" id="KW-0411">Iron-sulfur</keyword>
<comment type="caution">
    <text evidence="18">The sequence shown here is derived from an EMBL/GenBank/DDBJ whole genome shotgun (WGS) entry which is preliminary data.</text>
</comment>
<feature type="binding site" evidence="16">
    <location>
        <position position="63"/>
    </location>
    <ligand>
        <name>[4Fe-4S] cluster</name>
        <dbReference type="ChEBI" id="CHEBI:49883"/>
        <note>4Fe-4S-S-AdoMet</note>
    </ligand>
</feature>
<evidence type="ECO:0000313" key="18">
    <source>
        <dbReference type="EMBL" id="TBH75326.1"/>
    </source>
</evidence>
<dbReference type="InterPro" id="IPR058240">
    <property type="entry name" value="rSAM_sf"/>
</dbReference>
<feature type="binding site" evidence="15">
    <location>
        <position position="211"/>
    </location>
    <ligand>
        <name>S-adenosyl-L-methionine</name>
        <dbReference type="ChEBI" id="CHEBI:59789"/>
        <label>2</label>
    </ligand>
</feature>
<name>A0A4Q9BH02_9BACT</name>
<evidence type="ECO:0000256" key="7">
    <source>
        <dbReference type="ARBA" id="ARBA00022691"/>
    </source>
</evidence>
<dbReference type="SFLD" id="SFLDG01082">
    <property type="entry name" value="B12-binding_domain_containing"/>
    <property type="match status" value="1"/>
</dbReference>
<comment type="subunit">
    <text evidence="4">Monomer.</text>
</comment>
<dbReference type="GO" id="GO:0051989">
    <property type="term" value="F:coproporphyrinogen dehydrogenase activity"/>
    <property type="evidence" value="ECO:0007669"/>
    <property type="project" value="UniProtKB-EC"/>
</dbReference>
<keyword evidence="7 14" id="KW-0949">S-adenosyl-L-methionine</keyword>
<comment type="catalytic activity">
    <reaction evidence="13 14">
        <text>coproporphyrinogen III + 2 S-adenosyl-L-methionine = protoporphyrinogen IX + 2 5'-deoxyadenosine + 2 L-methionine + 2 CO2</text>
        <dbReference type="Rhea" id="RHEA:15425"/>
        <dbReference type="ChEBI" id="CHEBI:16526"/>
        <dbReference type="ChEBI" id="CHEBI:17319"/>
        <dbReference type="ChEBI" id="CHEBI:57307"/>
        <dbReference type="ChEBI" id="CHEBI:57309"/>
        <dbReference type="ChEBI" id="CHEBI:57844"/>
        <dbReference type="ChEBI" id="CHEBI:59789"/>
        <dbReference type="EC" id="1.3.98.3"/>
    </reaction>
</comment>
<dbReference type="InterPro" id="IPR006638">
    <property type="entry name" value="Elp3/MiaA/NifB-like_rSAM"/>
</dbReference>